<comment type="caution">
    <text evidence="1">The sequence shown here is derived from an EMBL/GenBank/DDBJ whole genome shotgun (WGS) entry which is preliminary data.</text>
</comment>
<dbReference type="InterPro" id="IPR021388">
    <property type="entry name" value="DUF3024"/>
</dbReference>
<gene>
    <name evidence="1" type="ORF">EGK68_20475</name>
</gene>
<reference evidence="1 2" key="1">
    <citation type="submission" date="2018-10" db="EMBL/GenBank/DDBJ databases">
        <title>Transmission dynamics of multidrug resistant bacteria on intensive care unit surfaces.</title>
        <authorList>
            <person name="D'Souza A.W."/>
            <person name="Potter R.F."/>
            <person name="Wallace M."/>
            <person name="Shupe A."/>
            <person name="Patel S."/>
            <person name="Sun S."/>
            <person name="Gul D."/>
            <person name="Kwon J.H."/>
            <person name="Andleeb S."/>
            <person name="Burnham C.-A.D."/>
            <person name="Dantas G."/>
        </authorList>
    </citation>
    <scope>NUCLEOTIDE SEQUENCE [LARGE SCALE GENOMIC DNA]</scope>
    <source>
        <strain evidence="1 2">EC_073</strain>
    </source>
</reference>
<organism evidence="1 2">
    <name type="scientific">Enterobacter cloacae</name>
    <dbReference type="NCBI Taxonomy" id="550"/>
    <lineage>
        <taxon>Bacteria</taxon>
        <taxon>Pseudomonadati</taxon>
        <taxon>Pseudomonadota</taxon>
        <taxon>Gammaproteobacteria</taxon>
        <taxon>Enterobacterales</taxon>
        <taxon>Enterobacteriaceae</taxon>
        <taxon>Enterobacter</taxon>
        <taxon>Enterobacter cloacae complex</taxon>
    </lineage>
</organism>
<name>A0A3R8Z7L9_ENTCL</name>
<protein>
    <submittedName>
        <fullName evidence="1">DUF3024 domain-containing protein</fullName>
    </submittedName>
</protein>
<evidence type="ECO:0000313" key="2">
    <source>
        <dbReference type="Proteomes" id="UP000275321"/>
    </source>
</evidence>
<dbReference type="EMBL" id="RHWT01000035">
    <property type="protein sequence ID" value="RSB28234.1"/>
    <property type="molecule type" value="Genomic_DNA"/>
</dbReference>
<dbReference type="Proteomes" id="UP000275321">
    <property type="component" value="Unassembled WGS sequence"/>
</dbReference>
<sequence>MAFNDIEFNAIKKEVKQFVESIRPPVHIRSELDIVYSISDQTVDIGQLRPVWRGEPGETHILPNVRIRYVRSQDKWKLYWMRKDLKWHLYSTELSLTDALELVRADPDYCFFG</sequence>
<dbReference type="RefSeq" id="WP_125366127.1">
    <property type="nucleotide sequence ID" value="NZ_RHWT01000035.1"/>
</dbReference>
<evidence type="ECO:0000313" key="1">
    <source>
        <dbReference type="EMBL" id="RSB28234.1"/>
    </source>
</evidence>
<dbReference type="AlphaFoldDB" id="A0A3R8Z7L9"/>
<accession>A0A3R8Z7L9</accession>
<dbReference type="Pfam" id="PF11225">
    <property type="entry name" value="DUF3024"/>
    <property type="match status" value="1"/>
</dbReference>
<proteinExistence type="predicted"/>